<dbReference type="PANTHER" id="PTHR40448">
    <property type="entry name" value="TWO-COMPONENT SENSOR HISTIDINE KINASE"/>
    <property type="match status" value="1"/>
</dbReference>
<reference evidence="3 4" key="1">
    <citation type="journal article" date="2017" name="Genome Announc.">
        <title>Draft Genome Sequences of Four Alkaliphilic Bacteria Belonging to the Anaerobacillus Genus.</title>
        <authorList>
            <person name="Bassil N.M."/>
            <person name="Lloyd J.R."/>
        </authorList>
    </citation>
    <scope>NUCLEOTIDE SEQUENCE [LARGE SCALE GENOMIC DNA]</scope>
    <source>
        <strain evidence="3 4">NB2006</strain>
    </source>
</reference>
<protein>
    <submittedName>
        <fullName evidence="3">Sensor histidine kinase</fullName>
        <ecNumber evidence="3">2.7.13.3</ecNumber>
    </submittedName>
</protein>
<proteinExistence type="predicted"/>
<dbReference type="InterPro" id="IPR036890">
    <property type="entry name" value="HATPase_C_sf"/>
</dbReference>
<dbReference type="Gene3D" id="1.10.287.130">
    <property type="match status" value="1"/>
</dbReference>
<keyword evidence="3" id="KW-0808">Transferase</keyword>
<evidence type="ECO:0000313" key="4">
    <source>
        <dbReference type="Proteomes" id="UP000180175"/>
    </source>
</evidence>
<keyword evidence="3" id="KW-0418">Kinase</keyword>
<keyword evidence="1" id="KW-1133">Transmembrane helix</keyword>
<dbReference type="SUPFAM" id="SSF55874">
    <property type="entry name" value="ATPase domain of HSP90 chaperone/DNA topoisomerase II/histidine kinase"/>
    <property type="match status" value="1"/>
</dbReference>
<sequence>MHMLILAVFILAQIILNIFLIGSLVALNDQLEVFGIPIHLIMIFLLNIASLLLLAKLYMNEEKRMIQFTESTHEEQFRALVASVRSDRHDLNNHLTVIAGLIKINNYTSAANYIDEIIGEVKINNKALLIQNAVLASILFTKMELYQKHEIPFVTNIESEGITSKLSSTDLIRLISNLLDNAYEATMEVTKELQKVVIELSENKHYYTIIVKNSSKHENLPHQLLEEGRTTKTTDKRARGFGLSIIQEVTKKYGGAIDIQNENSLIVFHLSFPKGEN</sequence>
<evidence type="ECO:0000259" key="2">
    <source>
        <dbReference type="SMART" id="SM00387"/>
    </source>
</evidence>
<evidence type="ECO:0000313" key="3">
    <source>
        <dbReference type="EMBL" id="QOY36454.1"/>
    </source>
</evidence>
<dbReference type="Gene3D" id="3.30.565.10">
    <property type="entry name" value="Histidine kinase-like ATPase, C-terminal domain"/>
    <property type="match status" value="1"/>
</dbReference>
<dbReference type="InterPro" id="IPR003594">
    <property type="entry name" value="HATPase_dom"/>
</dbReference>
<gene>
    <name evidence="3" type="ORF">AWH56_001805</name>
</gene>
<dbReference type="GO" id="GO:0042802">
    <property type="term" value="F:identical protein binding"/>
    <property type="evidence" value="ECO:0007669"/>
    <property type="project" value="TreeGrafter"/>
</dbReference>
<dbReference type="Proteomes" id="UP000180175">
    <property type="component" value="Chromosome"/>
</dbReference>
<reference evidence="3 4" key="2">
    <citation type="journal article" date="2019" name="Int. J. Syst. Evol. Microbiol.">
        <title>Anaerobacillus isosaccharinicus sp. nov., an alkaliphilic bacterium which degrades isosaccharinic acid.</title>
        <authorList>
            <person name="Bassil N.M."/>
            <person name="Lloyd J.R."/>
        </authorList>
    </citation>
    <scope>NUCLEOTIDE SEQUENCE [LARGE SCALE GENOMIC DNA]</scope>
    <source>
        <strain evidence="3 4">NB2006</strain>
    </source>
</reference>
<dbReference type="PANTHER" id="PTHR40448:SF1">
    <property type="entry name" value="TWO-COMPONENT SENSOR HISTIDINE KINASE"/>
    <property type="match status" value="1"/>
</dbReference>
<feature type="transmembrane region" description="Helical" evidence="1">
    <location>
        <begin position="36"/>
        <end position="55"/>
    </location>
</feature>
<dbReference type="Pfam" id="PF14501">
    <property type="entry name" value="HATPase_c_5"/>
    <property type="match status" value="1"/>
</dbReference>
<feature type="domain" description="Histidine kinase/HSP90-like ATPase" evidence="2">
    <location>
        <begin position="166"/>
        <end position="276"/>
    </location>
</feature>
<dbReference type="EC" id="2.7.13.3" evidence="3"/>
<dbReference type="EMBL" id="CP063356">
    <property type="protein sequence ID" value="QOY36454.1"/>
    <property type="molecule type" value="Genomic_DNA"/>
</dbReference>
<dbReference type="InterPro" id="IPR032834">
    <property type="entry name" value="NatK-like_C"/>
</dbReference>
<dbReference type="SMART" id="SM00387">
    <property type="entry name" value="HATPase_c"/>
    <property type="match status" value="1"/>
</dbReference>
<accession>A0A7S7RBX5</accession>
<keyword evidence="4" id="KW-1185">Reference proteome</keyword>
<dbReference type="KEGG" id="aia:AWH56_001805"/>
<keyword evidence="1" id="KW-0472">Membrane</keyword>
<dbReference type="Pfam" id="PF14689">
    <property type="entry name" value="SPOB_a"/>
    <property type="match status" value="1"/>
</dbReference>
<name>A0A7S7RBX5_9BACI</name>
<dbReference type="InterPro" id="IPR039506">
    <property type="entry name" value="SPOB_a"/>
</dbReference>
<dbReference type="AlphaFoldDB" id="A0A7S7RBX5"/>
<evidence type="ECO:0000256" key="1">
    <source>
        <dbReference type="SAM" id="Phobius"/>
    </source>
</evidence>
<dbReference type="RefSeq" id="WP_182080561.1">
    <property type="nucleotide sequence ID" value="NZ_CP063356.2"/>
</dbReference>
<keyword evidence="1" id="KW-0812">Transmembrane</keyword>
<organism evidence="3 4">
    <name type="scientific">Anaerobacillus isosaccharinicus</name>
    <dbReference type="NCBI Taxonomy" id="1532552"/>
    <lineage>
        <taxon>Bacteria</taxon>
        <taxon>Bacillati</taxon>
        <taxon>Bacillota</taxon>
        <taxon>Bacilli</taxon>
        <taxon>Bacillales</taxon>
        <taxon>Bacillaceae</taxon>
        <taxon>Anaerobacillus</taxon>
    </lineage>
</organism>